<name>A0A0V0RS48_9BILA</name>
<evidence type="ECO:0000256" key="1">
    <source>
        <dbReference type="SAM" id="Phobius"/>
    </source>
</evidence>
<feature type="transmembrane region" description="Helical" evidence="1">
    <location>
        <begin position="153"/>
        <end position="174"/>
    </location>
</feature>
<dbReference type="AlphaFoldDB" id="A0A0V0RS48"/>
<gene>
    <name evidence="2" type="ORF">T07_14634</name>
</gene>
<evidence type="ECO:0000313" key="2">
    <source>
        <dbReference type="EMBL" id="KRX17300.1"/>
    </source>
</evidence>
<feature type="transmembrane region" description="Helical" evidence="1">
    <location>
        <begin position="180"/>
        <end position="196"/>
    </location>
</feature>
<feature type="transmembrane region" description="Helical" evidence="1">
    <location>
        <begin position="208"/>
        <end position="226"/>
    </location>
</feature>
<feature type="transmembrane region" description="Helical" evidence="1">
    <location>
        <begin position="85"/>
        <end position="103"/>
    </location>
</feature>
<feature type="transmembrane region" description="Helical" evidence="1">
    <location>
        <begin position="232"/>
        <end position="251"/>
    </location>
</feature>
<sequence length="287" mass="33800">MDSVNQSLENFLSAFNYHLTAPFKATKKRVEITYAEWVKMVKNYSEDLADWATEMAMVGNQIFENKKRMLESVPQMSMEPRTTRLLFEMHLWNAVCLLGMIWFLAFGTCPQMGYLQAKVQHGILWFLGKWLLVPYFMSMYFKKFTMPEEERRWYLFFGASVIGFLEGITCPHYPSIIAHPPPFLWSLSIASVLYFIDNYNVGESQLNFSIFSAVFNAIISVFWMISFGQLRLWYVIIMIMQSMVQVIFVHLELQSLRKKNFIPIQCQMTSTLFSIELYLINRRLISF</sequence>
<feature type="transmembrane region" description="Helical" evidence="1">
    <location>
        <begin position="123"/>
        <end position="141"/>
    </location>
</feature>
<keyword evidence="1" id="KW-1133">Transmembrane helix</keyword>
<comment type="caution">
    <text evidence="2">The sequence shown here is derived from an EMBL/GenBank/DDBJ whole genome shotgun (WGS) entry which is preliminary data.</text>
</comment>
<protein>
    <submittedName>
        <fullName evidence="2">Uncharacterized protein</fullName>
    </submittedName>
</protein>
<keyword evidence="3" id="KW-1185">Reference proteome</keyword>
<accession>A0A0V0RS48</accession>
<dbReference type="STRING" id="6336.A0A0V0RS48"/>
<proteinExistence type="predicted"/>
<reference evidence="2 3" key="1">
    <citation type="submission" date="2015-01" db="EMBL/GenBank/DDBJ databases">
        <title>Evolution of Trichinella species and genotypes.</title>
        <authorList>
            <person name="Korhonen P.K."/>
            <person name="Edoardo P."/>
            <person name="Giuseppe L.R."/>
            <person name="Gasser R.B."/>
        </authorList>
    </citation>
    <scope>NUCLEOTIDE SEQUENCE [LARGE SCALE GENOMIC DNA]</scope>
    <source>
        <strain evidence="2">ISS37</strain>
    </source>
</reference>
<keyword evidence="1" id="KW-0812">Transmembrane</keyword>
<organism evidence="2 3">
    <name type="scientific">Trichinella nelsoni</name>
    <dbReference type="NCBI Taxonomy" id="6336"/>
    <lineage>
        <taxon>Eukaryota</taxon>
        <taxon>Metazoa</taxon>
        <taxon>Ecdysozoa</taxon>
        <taxon>Nematoda</taxon>
        <taxon>Enoplea</taxon>
        <taxon>Dorylaimia</taxon>
        <taxon>Trichinellida</taxon>
        <taxon>Trichinellidae</taxon>
        <taxon>Trichinella</taxon>
    </lineage>
</organism>
<evidence type="ECO:0000313" key="3">
    <source>
        <dbReference type="Proteomes" id="UP000054630"/>
    </source>
</evidence>
<dbReference type="OrthoDB" id="5914920at2759"/>
<keyword evidence="1" id="KW-0472">Membrane</keyword>
<dbReference type="EMBL" id="JYDL01000090">
    <property type="protein sequence ID" value="KRX17300.1"/>
    <property type="molecule type" value="Genomic_DNA"/>
</dbReference>
<dbReference type="Proteomes" id="UP000054630">
    <property type="component" value="Unassembled WGS sequence"/>
</dbReference>